<proteinExistence type="predicted"/>
<dbReference type="EMBL" id="CAJVNV010000107">
    <property type="protein sequence ID" value="CAG8044863.1"/>
    <property type="molecule type" value="Genomic_DNA"/>
</dbReference>
<evidence type="ECO:0000313" key="3">
    <source>
        <dbReference type="Proteomes" id="UP001153461"/>
    </source>
</evidence>
<protein>
    <submittedName>
        <fullName evidence="2">Uncharacterized protein</fullName>
    </submittedName>
</protein>
<dbReference type="InterPro" id="IPR022198">
    <property type="entry name" value="DUF3723"/>
</dbReference>
<name>A0A9W4MR13_PENNA</name>
<dbReference type="Proteomes" id="UP001153461">
    <property type="component" value="Unassembled WGS sequence"/>
</dbReference>
<accession>A0A9W4MR13</accession>
<reference evidence="2" key="1">
    <citation type="submission" date="2021-07" db="EMBL/GenBank/DDBJ databases">
        <authorList>
            <person name="Branca A.L. A."/>
        </authorList>
    </citation>
    <scope>NUCLEOTIDE SEQUENCE</scope>
</reference>
<feature type="region of interest" description="Disordered" evidence="1">
    <location>
        <begin position="564"/>
        <end position="583"/>
    </location>
</feature>
<dbReference type="Pfam" id="PF12520">
    <property type="entry name" value="DUF3723"/>
    <property type="match status" value="1"/>
</dbReference>
<dbReference type="OrthoDB" id="187348at2759"/>
<feature type="region of interest" description="Disordered" evidence="1">
    <location>
        <begin position="479"/>
        <end position="501"/>
    </location>
</feature>
<organism evidence="2 3">
    <name type="scientific">Penicillium nalgiovense</name>
    <dbReference type="NCBI Taxonomy" id="60175"/>
    <lineage>
        <taxon>Eukaryota</taxon>
        <taxon>Fungi</taxon>
        <taxon>Dikarya</taxon>
        <taxon>Ascomycota</taxon>
        <taxon>Pezizomycotina</taxon>
        <taxon>Eurotiomycetes</taxon>
        <taxon>Eurotiomycetidae</taxon>
        <taxon>Eurotiales</taxon>
        <taxon>Aspergillaceae</taxon>
        <taxon>Penicillium</taxon>
    </lineage>
</organism>
<evidence type="ECO:0000313" key="2">
    <source>
        <dbReference type="EMBL" id="CAG8044863.1"/>
    </source>
</evidence>
<comment type="caution">
    <text evidence="2">The sequence shown here is derived from an EMBL/GenBank/DDBJ whole genome shotgun (WGS) entry which is preliminary data.</text>
</comment>
<dbReference type="AlphaFoldDB" id="A0A9W4MR13"/>
<gene>
    <name evidence="2" type="ORF">PNAL_LOCUS3121</name>
</gene>
<sequence>MSFPRQSEVEHWERKLYDYRERHFELSARVHISHLVFETGFRRRMDDRQNIRRLKQMMKIQGCQRLMRDSHVPVMVPRAHWQDRVRPRSGSGIIPSLDMELDYRLCAYDHENLITAARDFLGHDNQWWIVDVYLTDDEGTFAQLQFAEIPVDKHIASLDDHRNEAESVSLKFIKSLKERYPNDNRPPDGLIYERINRYEGYLDTPRDPLAASNWWAVLEALAGSKKGKYLKQFFKHETLHQKLNALLVIPGLWGGMHIGLLHKVTAMHCDEPIACYWELIFSTFSRLVGGRDELLPLIDGITVDLLQSRVPKVSSKDLRTLERDLEEGRLFSNFSEAVRREIWARLKEIDYPIPTLKTFFADRIYLEVAQSVMKRLFVRPRKSKITIDQGVYGKYDSPVPLSMALRQQWLGSDLLEFWRFSFQYGFEMTDHQRLKWPVDADTANLLDGRSSGLSFPAKQEIWRHFFTLMRARGFQAPVTDDTSDATAELPSPISSEYPEDVSKEMEVAKRCGKPYSNTVETDLFALSAESLQQNRTWDRVTAGFLRQSVFKAFFGYLCNSIGQTPSRPAPDDNIEVQNRDEEPTRADVGGAMMATDSMEVDPGSLRPSPLATSAARAHNAAVTASPADILPLFGVMTITVGGTTRRLDLPIHDSFMSDFTTGLLNNNFNVRTDEGDRRSIPPYTCYRHYLQNPSSVLHAEFRVDEHTPYESTPSQIGTGDKRRRVDGDVQVARAEIWLQEQIARLSDPRGGDEDL</sequence>
<evidence type="ECO:0000256" key="1">
    <source>
        <dbReference type="SAM" id="MobiDB-lite"/>
    </source>
</evidence>